<evidence type="ECO:0000313" key="3">
    <source>
        <dbReference type="Proteomes" id="UP000540519"/>
    </source>
</evidence>
<protein>
    <submittedName>
        <fullName evidence="2">Uncharacterized protein</fullName>
    </submittedName>
</protein>
<feature type="signal peptide" evidence="1">
    <location>
        <begin position="1"/>
        <end position="24"/>
    </location>
</feature>
<reference evidence="2 3" key="1">
    <citation type="journal article" date="2019" name="Mar. Drugs">
        <title>Comparative Genomics and CAZyme Genome Repertoires of Marine Zobellia amurskyensis KMM 3526(T) and Zobellia laminariae KMM 3676(T).</title>
        <authorList>
            <person name="Chernysheva N."/>
            <person name="Bystritskaya E."/>
            <person name="Stenkova A."/>
            <person name="Golovkin I."/>
            <person name="Nedashkovskaya O."/>
            <person name="Isaeva M."/>
        </authorList>
    </citation>
    <scope>NUCLEOTIDE SEQUENCE [LARGE SCALE GENOMIC DNA]</scope>
    <source>
        <strain evidence="2 3">KMM 3526</strain>
    </source>
</reference>
<dbReference type="RefSeq" id="WP_038232911.1">
    <property type="nucleotide sequence ID" value="NZ_RCNR01000015.1"/>
</dbReference>
<feature type="chain" id="PRO_5030545088" evidence="1">
    <location>
        <begin position="25"/>
        <end position="195"/>
    </location>
</feature>
<dbReference type="EMBL" id="RCNR01000015">
    <property type="protein sequence ID" value="MUH36155.1"/>
    <property type="molecule type" value="Genomic_DNA"/>
</dbReference>
<evidence type="ECO:0000256" key="1">
    <source>
        <dbReference type="SAM" id="SignalP"/>
    </source>
</evidence>
<sequence length="195" mass="22419">MKANIKTYVLSSVLLVAFVVSTNAQTRKRTTTTTRTTTTIAKSVPNRVSSRRVEYKTPKKKVVSVRSVPNKTVIRHQGQSYYYSNNKFYTSSRGRYIVIAPKIGFRIKTLPSNYSRVRFNNQVYYNVSGTFYTLNNTEYEVVEPEIGTLVYELPDGHEKVTIDGQTYYEYANILYEKVQVQGTRAYEVVGIVEME</sequence>
<organism evidence="2 3">
    <name type="scientific">Zobellia amurskyensis</name>
    <dbReference type="NCBI Taxonomy" id="248905"/>
    <lineage>
        <taxon>Bacteria</taxon>
        <taxon>Pseudomonadati</taxon>
        <taxon>Bacteroidota</taxon>
        <taxon>Flavobacteriia</taxon>
        <taxon>Flavobacteriales</taxon>
        <taxon>Flavobacteriaceae</taxon>
        <taxon>Zobellia</taxon>
    </lineage>
</organism>
<evidence type="ECO:0000313" key="2">
    <source>
        <dbReference type="EMBL" id="MUH36155.1"/>
    </source>
</evidence>
<gene>
    <name evidence="2" type="ORF">D9O36_09900</name>
</gene>
<keyword evidence="3" id="KW-1185">Reference proteome</keyword>
<keyword evidence="1" id="KW-0732">Signal</keyword>
<dbReference type="AlphaFoldDB" id="A0A7X3D209"/>
<dbReference type="OrthoDB" id="952191at2"/>
<dbReference type="InterPro" id="IPR045398">
    <property type="entry name" value="DUF6515"/>
</dbReference>
<dbReference type="Pfam" id="PF20125">
    <property type="entry name" value="DUF6515"/>
    <property type="match status" value="1"/>
</dbReference>
<dbReference type="Proteomes" id="UP000540519">
    <property type="component" value="Unassembled WGS sequence"/>
</dbReference>
<accession>A0A7X3D209</accession>
<name>A0A7X3D209_9FLAO</name>
<proteinExistence type="predicted"/>
<comment type="caution">
    <text evidence="2">The sequence shown here is derived from an EMBL/GenBank/DDBJ whole genome shotgun (WGS) entry which is preliminary data.</text>
</comment>